<dbReference type="EMBL" id="PGGS01002039">
    <property type="protein sequence ID" value="PNG99851.1"/>
    <property type="molecule type" value="Genomic_DNA"/>
</dbReference>
<comment type="caution">
    <text evidence="2">The sequence shown here is derived from an EMBL/GenBank/DDBJ whole genome shotgun (WGS) entry which is preliminary data.</text>
</comment>
<evidence type="ECO:0000313" key="2">
    <source>
        <dbReference type="EMBL" id="PNG99851.1"/>
    </source>
</evidence>
<gene>
    <name evidence="2" type="ORF">TSOC_014358</name>
</gene>
<keyword evidence="3" id="KW-1185">Reference proteome</keyword>
<accession>A0A2J7ZHV9</accession>
<organism evidence="2 3">
    <name type="scientific">Tetrabaena socialis</name>
    <dbReference type="NCBI Taxonomy" id="47790"/>
    <lineage>
        <taxon>Eukaryota</taxon>
        <taxon>Viridiplantae</taxon>
        <taxon>Chlorophyta</taxon>
        <taxon>core chlorophytes</taxon>
        <taxon>Chlorophyceae</taxon>
        <taxon>CS clade</taxon>
        <taxon>Chlamydomonadales</taxon>
        <taxon>Tetrabaenaceae</taxon>
        <taxon>Tetrabaena</taxon>
    </lineage>
</organism>
<feature type="domain" description="Tc1-like transposase DDE" evidence="1">
    <location>
        <begin position="22"/>
        <end position="126"/>
    </location>
</feature>
<proteinExistence type="predicted"/>
<evidence type="ECO:0000313" key="3">
    <source>
        <dbReference type="Proteomes" id="UP000236333"/>
    </source>
</evidence>
<dbReference type="Proteomes" id="UP000236333">
    <property type="component" value="Unassembled WGS sequence"/>
</dbReference>
<dbReference type="InterPro" id="IPR036397">
    <property type="entry name" value="RNaseH_sf"/>
</dbReference>
<dbReference type="GO" id="GO:0003676">
    <property type="term" value="F:nucleic acid binding"/>
    <property type="evidence" value="ECO:0007669"/>
    <property type="project" value="InterPro"/>
</dbReference>
<protein>
    <recommendedName>
        <fullName evidence="1">Tc1-like transposase DDE domain-containing protein</fullName>
    </recommendedName>
</protein>
<sequence>MTAELAAFYRQVDALTASGHNILSIDETGFISNQLPLRGYGDRGKRLRVVKRHPKRFKVTCIVAISKSKAVAIDTFDGNANGHRFQSFLNKAFSLAPPNSVALLDNIAFHKSLAVRAIAEAHARSATPSSISSRP</sequence>
<dbReference type="Pfam" id="PF13358">
    <property type="entry name" value="DDE_3"/>
    <property type="match status" value="1"/>
</dbReference>
<dbReference type="Gene3D" id="3.30.420.10">
    <property type="entry name" value="Ribonuclease H-like superfamily/Ribonuclease H"/>
    <property type="match status" value="1"/>
</dbReference>
<dbReference type="AlphaFoldDB" id="A0A2J7ZHV9"/>
<evidence type="ECO:0000259" key="1">
    <source>
        <dbReference type="Pfam" id="PF13358"/>
    </source>
</evidence>
<reference evidence="2 3" key="1">
    <citation type="journal article" date="2017" name="Mol. Biol. Evol.">
        <title>The 4-celled Tetrabaena socialis nuclear genome reveals the essential components for genetic control of cell number at the origin of multicellularity in the volvocine lineage.</title>
        <authorList>
            <person name="Featherston J."/>
            <person name="Arakaki Y."/>
            <person name="Hanschen E.R."/>
            <person name="Ferris P.J."/>
            <person name="Michod R.E."/>
            <person name="Olson B.J.S.C."/>
            <person name="Nozaki H."/>
            <person name="Durand P.M."/>
        </authorList>
    </citation>
    <scope>NUCLEOTIDE SEQUENCE [LARGE SCALE GENOMIC DNA]</scope>
    <source>
        <strain evidence="2 3">NIES-571</strain>
    </source>
</reference>
<dbReference type="InterPro" id="IPR038717">
    <property type="entry name" value="Tc1-like_DDE_dom"/>
</dbReference>
<name>A0A2J7ZHV9_9CHLO</name>